<keyword evidence="3" id="KW-1185">Reference proteome</keyword>
<evidence type="ECO:0000256" key="1">
    <source>
        <dbReference type="SAM" id="MobiDB-lite"/>
    </source>
</evidence>
<gene>
    <name evidence="2" type="ORF">DL237_20105</name>
</gene>
<feature type="region of interest" description="Disordered" evidence="1">
    <location>
        <begin position="1"/>
        <end position="31"/>
    </location>
</feature>
<proteinExistence type="predicted"/>
<name>A0A399IZ59_9RHOB</name>
<reference evidence="2 3" key="1">
    <citation type="submission" date="2018-08" db="EMBL/GenBank/DDBJ databases">
        <title>Pseudooceanicola sediminis CY03 in the family Rhodobacteracea.</title>
        <authorList>
            <person name="Zhang Y.-J."/>
        </authorList>
    </citation>
    <scope>NUCLEOTIDE SEQUENCE [LARGE SCALE GENOMIC DNA]</scope>
    <source>
        <strain evidence="2 3">CY03</strain>
    </source>
</reference>
<dbReference type="AlphaFoldDB" id="A0A399IZ59"/>
<dbReference type="Proteomes" id="UP000265848">
    <property type="component" value="Unassembled WGS sequence"/>
</dbReference>
<evidence type="ECO:0000313" key="2">
    <source>
        <dbReference type="EMBL" id="RII36882.1"/>
    </source>
</evidence>
<comment type="caution">
    <text evidence="2">The sequence shown here is derived from an EMBL/GenBank/DDBJ whole genome shotgun (WGS) entry which is preliminary data.</text>
</comment>
<evidence type="ECO:0000313" key="3">
    <source>
        <dbReference type="Proteomes" id="UP000265848"/>
    </source>
</evidence>
<organism evidence="2 3">
    <name type="scientific">Pseudooceanicola sediminis</name>
    <dbReference type="NCBI Taxonomy" id="2211117"/>
    <lineage>
        <taxon>Bacteria</taxon>
        <taxon>Pseudomonadati</taxon>
        <taxon>Pseudomonadota</taxon>
        <taxon>Alphaproteobacteria</taxon>
        <taxon>Rhodobacterales</taxon>
        <taxon>Paracoccaceae</taxon>
        <taxon>Pseudooceanicola</taxon>
    </lineage>
</organism>
<accession>A0A399IZ59</accession>
<protein>
    <submittedName>
        <fullName evidence="2">Uncharacterized protein</fullName>
    </submittedName>
</protein>
<sequence>MSDKGRALPGGEGALPPSLARPPRGIFGQMTGRMRGRMRGGIRGRLNGRLTGRMRGRMRGQLNGQMKGQRRRMRASVSFAACRGPVSVSRAGMD</sequence>
<dbReference type="EMBL" id="QWJJ01000030">
    <property type="protein sequence ID" value="RII36882.1"/>
    <property type="molecule type" value="Genomic_DNA"/>
</dbReference>